<feature type="signal peptide" evidence="2">
    <location>
        <begin position="1"/>
        <end position="20"/>
    </location>
</feature>
<dbReference type="RefSeq" id="WP_059922995.1">
    <property type="nucleotide sequence ID" value="NZ_CP156685.1"/>
</dbReference>
<feature type="chain" id="PRO_5046485088" description="Lipoprotein" evidence="2">
    <location>
        <begin position="21"/>
        <end position="90"/>
    </location>
</feature>
<evidence type="ECO:0000313" key="3">
    <source>
        <dbReference type="EMBL" id="RQY94209.1"/>
    </source>
</evidence>
<evidence type="ECO:0008006" key="5">
    <source>
        <dbReference type="Google" id="ProtNLM"/>
    </source>
</evidence>
<accession>A0ABX9YS13</accession>
<feature type="compositionally biased region" description="Low complexity" evidence="1">
    <location>
        <begin position="29"/>
        <end position="61"/>
    </location>
</feature>
<gene>
    <name evidence="3" type="ORF">DF017_11620</name>
</gene>
<evidence type="ECO:0000256" key="2">
    <source>
        <dbReference type="SAM" id="SignalP"/>
    </source>
</evidence>
<sequence>MRRFATALALCAALSAAACSDDASHGTHAADGAQPGSAPAGSASAFNRAASGGSAASGAAPLAPPVVHYPPDDDEGGKPAAGASAASTPG</sequence>
<feature type="compositionally biased region" description="Low complexity" evidence="1">
    <location>
        <begin position="78"/>
        <end position="90"/>
    </location>
</feature>
<organism evidence="3 4">
    <name type="scientific">Burkholderia stagnalis</name>
    <dbReference type="NCBI Taxonomy" id="1503054"/>
    <lineage>
        <taxon>Bacteria</taxon>
        <taxon>Pseudomonadati</taxon>
        <taxon>Pseudomonadota</taxon>
        <taxon>Betaproteobacteria</taxon>
        <taxon>Burkholderiales</taxon>
        <taxon>Burkholderiaceae</taxon>
        <taxon>Burkholderia</taxon>
        <taxon>Burkholderia cepacia complex</taxon>
    </lineage>
</organism>
<keyword evidence="2" id="KW-0732">Signal</keyword>
<name>A0ABX9YS13_9BURK</name>
<dbReference type="PROSITE" id="PS51257">
    <property type="entry name" value="PROKAR_LIPOPROTEIN"/>
    <property type="match status" value="1"/>
</dbReference>
<comment type="caution">
    <text evidence="3">The sequence shown here is derived from an EMBL/GenBank/DDBJ whole genome shotgun (WGS) entry which is preliminary data.</text>
</comment>
<dbReference type="EMBL" id="QTPM01000011">
    <property type="protein sequence ID" value="RQY94209.1"/>
    <property type="molecule type" value="Genomic_DNA"/>
</dbReference>
<reference evidence="3 4" key="1">
    <citation type="submission" date="2018-08" db="EMBL/GenBank/DDBJ databases">
        <title>Comparative analysis of Burkholderia isolates from Puerto Rico.</title>
        <authorList>
            <person name="Hall C."/>
            <person name="Sahl J."/>
            <person name="Wagner D."/>
        </authorList>
    </citation>
    <scope>NUCLEOTIDE SEQUENCE [LARGE SCALE GENOMIC DNA]</scope>
    <source>
        <strain evidence="3 4">Bp8966</strain>
    </source>
</reference>
<evidence type="ECO:0000256" key="1">
    <source>
        <dbReference type="SAM" id="MobiDB-lite"/>
    </source>
</evidence>
<keyword evidence="4" id="KW-1185">Reference proteome</keyword>
<evidence type="ECO:0000313" key="4">
    <source>
        <dbReference type="Proteomes" id="UP000281098"/>
    </source>
</evidence>
<proteinExistence type="predicted"/>
<feature type="region of interest" description="Disordered" evidence="1">
    <location>
        <begin position="22"/>
        <end position="90"/>
    </location>
</feature>
<protein>
    <recommendedName>
        <fullName evidence="5">Lipoprotein</fullName>
    </recommendedName>
</protein>
<dbReference type="Proteomes" id="UP000281098">
    <property type="component" value="Unassembled WGS sequence"/>
</dbReference>
<dbReference type="GeneID" id="93052276"/>